<dbReference type="Proteomes" id="UP001519460">
    <property type="component" value="Unassembled WGS sequence"/>
</dbReference>
<dbReference type="EMBL" id="JACVVK020000011">
    <property type="protein sequence ID" value="KAK7505318.1"/>
    <property type="molecule type" value="Genomic_DNA"/>
</dbReference>
<organism evidence="2 3">
    <name type="scientific">Batillaria attramentaria</name>
    <dbReference type="NCBI Taxonomy" id="370345"/>
    <lineage>
        <taxon>Eukaryota</taxon>
        <taxon>Metazoa</taxon>
        <taxon>Spiralia</taxon>
        <taxon>Lophotrochozoa</taxon>
        <taxon>Mollusca</taxon>
        <taxon>Gastropoda</taxon>
        <taxon>Caenogastropoda</taxon>
        <taxon>Sorbeoconcha</taxon>
        <taxon>Cerithioidea</taxon>
        <taxon>Batillariidae</taxon>
        <taxon>Batillaria</taxon>
    </lineage>
</organism>
<proteinExistence type="predicted"/>
<comment type="caution">
    <text evidence="2">The sequence shown here is derived from an EMBL/GenBank/DDBJ whole genome shotgun (WGS) entry which is preliminary data.</text>
</comment>
<dbReference type="AlphaFoldDB" id="A0ABD0M1Q0"/>
<evidence type="ECO:0008006" key="4">
    <source>
        <dbReference type="Google" id="ProtNLM"/>
    </source>
</evidence>
<evidence type="ECO:0000313" key="2">
    <source>
        <dbReference type="EMBL" id="KAK7505318.1"/>
    </source>
</evidence>
<keyword evidence="3" id="KW-1185">Reference proteome</keyword>
<feature type="region of interest" description="Disordered" evidence="1">
    <location>
        <begin position="68"/>
        <end position="117"/>
    </location>
</feature>
<gene>
    <name evidence="2" type="ORF">BaRGS_00003480</name>
</gene>
<reference evidence="2 3" key="1">
    <citation type="journal article" date="2023" name="Sci. Data">
        <title>Genome assembly of the Korean intertidal mud-creeper Batillaria attramentaria.</title>
        <authorList>
            <person name="Patra A.K."/>
            <person name="Ho P.T."/>
            <person name="Jun S."/>
            <person name="Lee S.J."/>
            <person name="Kim Y."/>
            <person name="Won Y.J."/>
        </authorList>
    </citation>
    <scope>NUCLEOTIDE SEQUENCE [LARGE SCALE GENOMIC DNA]</scope>
    <source>
        <strain evidence="2">Wonlab-2016</strain>
    </source>
</reference>
<evidence type="ECO:0000256" key="1">
    <source>
        <dbReference type="SAM" id="MobiDB-lite"/>
    </source>
</evidence>
<name>A0ABD0M1Q0_9CAEN</name>
<sequence>MGPWVCGGAAARHVASPRWLCFGSLLSRQNWGISRQLLPINGTFEDRRTYITQNRRFTCILVMNGSTTPTLDSTGPSAVPLSLSRRPVQSVPAASPEGLSVRVRRSVGTDGPKEPDD</sequence>
<evidence type="ECO:0000313" key="3">
    <source>
        <dbReference type="Proteomes" id="UP001519460"/>
    </source>
</evidence>
<protein>
    <recommendedName>
        <fullName evidence="4">Secreted protein</fullName>
    </recommendedName>
</protein>
<accession>A0ABD0M1Q0</accession>